<feature type="transmembrane region" description="Helical" evidence="8">
    <location>
        <begin position="6"/>
        <end position="27"/>
    </location>
</feature>
<dbReference type="InterPro" id="IPR006153">
    <property type="entry name" value="Cation/H_exchanger_TM"/>
</dbReference>
<reference evidence="11" key="1">
    <citation type="submission" date="2015-07" db="EMBL/GenBank/DDBJ databases">
        <title>Draft genome sequence of Streptomyces sp. CMAA 1322, a bacterium isolated from Caatinga biome, from dry forest semiarid of Brazil.</title>
        <authorList>
            <person name="Santos S.N."/>
            <person name="Gacesa R."/>
            <person name="Taketani R.G."/>
            <person name="Long P.F."/>
            <person name="Melo I.S."/>
        </authorList>
    </citation>
    <scope>NUCLEOTIDE SEQUENCE [LARGE SCALE GENOMIC DNA]</scope>
    <source>
        <strain evidence="11">CMAA 1322</strain>
    </source>
</reference>
<evidence type="ECO:0000313" key="10">
    <source>
        <dbReference type="EMBL" id="KNB53150.1"/>
    </source>
</evidence>
<feature type="region of interest" description="Disordered" evidence="7">
    <location>
        <begin position="411"/>
        <end position="441"/>
    </location>
</feature>
<feature type="transmembrane region" description="Helical" evidence="8">
    <location>
        <begin position="173"/>
        <end position="197"/>
    </location>
</feature>
<keyword evidence="6 8" id="KW-0472">Membrane</keyword>
<evidence type="ECO:0000256" key="6">
    <source>
        <dbReference type="ARBA" id="ARBA00023136"/>
    </source>
</evidence>
<keyword evidence="4 8" id="KW-1133">Transmembrane helix</keyword>
<accession>A0A0K9XIE2</accession>
<feature type="domain" description="Cation/H+ exchanger transmembrane" evidence="9">
    <location>
        <begin position="21"/>
        <end position="403"/>
    </location>
</feature>
<evidence type="ECO:0000256" key="5">
    <source>
        <dbReference type="ARBA" id="ARBA00023065"/>
    </source>
</evidence>
<protein>
    <recommendedName>
        <fullName evidence="9">Cation/H+ exchanger transmembrane domain-containing protein</fullName>
    </recommendedName>
</protein>
<evidence type="ECO:0000259" key="9">
    <source>
        <dbReference type="Pfam" id="PF00999"/>
    </source>
</evidence>
<evidence type="ECO:0000256" key="2">
    <source>
        <dbReference type="ARBA" id="ARBA00022448"/>
    </source>
</evidence>
<dbReference type="PANTHER" id="PTHR32468">
    <property type="entry name" value="CATION/H + ANTIPORTER"/>
    <property type="match status" value="1"/>
</dbReference>
<keyword evidence="5" id="KW-0406">Ion transport</keyword>
<proteinExistence type="predicted"/>
<evidence type="ECO:0000313" key="11">
    <source>
        <dbReference type="Proteomes" id="UP000037288"/>
    </source>
</evidence>
<dbReference type="GO" id="GO:0006885">
    <property type="term" value="P:regulation of pH"/>
    <property type="evidence" value="ECO:0007669"/>
    <property type="project" value="TreeGrafter"/>
</dbReference>
<dbReference type="RefSeq" id="WP_049715121.1">
    <property type="nucleotide sequence ID" value="NZ_LFXA01000003.1"/>
</dbReference>
<dbReference type="STRING" id="1678637.AC230_06690"/>
<keyword evidence="11" id="KW-1185">Reference proteome</keyword>
<feature type="transmembrane region" description="Helical" evidence="8">
    <location>
        <begin position="34"/>
        <end position="51"/>
    </location>
</feature>
<feature type="transmembrane region" description="Helical" evidence="8">
    <location>
        <begin position="102"/>
        <end position="127"/>
    </location>
</feature>
<feature type="transmembrane region" description="Helical" evidence="8">
    <location>
        <begin position="71"/>
        <end position="90"/>
    </location>
</feature>
<dbReference type="OrthoDB" id="9793589at2"/>
<comment type="caution">
    <text evidence="10">The sequence shown here is derived from an EMBL/GenBank/DDBJ whole genome shotgun (WGS) entry which is preliminary data.</text>
</comment>
<name>A0A0K9XIE2_9ACTN</name>
<dbReference type="PANTHER" id="PTHR32468:SF84">
    <property type="entry name" value="OS05G0382200 PROTEIN"/>
    <property type="match status" value="1"/>
</dbReference>
<dbReference type="GO" id="GO:1902600">
    <property type="term" value="P:proton transmembrane transport"/>
    <property type="evidence" value="ECO:0007669"/>
    <property type="project" value="InterPro"/>
</dbReference>
<keyword evidence="2" id="KW-0813">Transport</keyword>
<feature type="transmembrane region" description="Helical" evidence="8">
    <location>
        <begin position="317"/>
        <end position="342"/>
    </location>
</feature>
<feature type="transmembrane region" description="Helical" evidence="8">
    <location>
        <begin position="203"/>
        <end position="223"/>
    </location>
</feature>
<dbReference type="AlphaFoldDB" id="A0A0K9XIE2"/>
<dbReference type="PATRIC" id="fig|1678637.3.peg.1455"/>
<keyword evidence="3 8" id="KW-0812">Transmembrane</keyword>
<feature type="transmembrane region" description="Helical" evidence="8">
    <location>
        <begin position="139"/>
        <end position="161"/>
    </location>
</feature>
<dbReference type="Gene3D" id="1.20.1530.20">
    <property type="match status" value="1"/>
</dbReference>
<evidence type="ECO:0000256" key="4">
    <source>
        <dbReference type="ARBA" id="ARBA00022989"/>
    </source>
</evidence>
<dbReference type="InterPro" id="IPR050794">
    <property type="entry name" value="CPA2_transporter"/>
</dbReference>
<gene>
    <name evidence="10" type="ORF">AC230_06690</name>
</gene>
<dbReference type="Pfam" id="PF00999">
    <property type="entry name" value="Na_H_Exchanger"/>
    <property type="match status" value="1"/>
</dbReference>
<evidence type="ECO:0000256" key="1">
    <source>
        <dbReference type="ARBA" id="ARBA00004141"/>
    </source>
</evidence>
<organism evidence="10 11">
    <name type="scientific">Streptomyces caatingaensis</name>
    <dbReference type="NCBI Taxonomy" id="1678637"/>
    <lineage>
        <taxon>Bacteria</taxon>
        <taxon>Bacillati</taxon>
        <taxon>Actinomycetota</taxon>
        <taxon>Actinomycetes</taxon>
        <taxon>Kitasatosporales</taxon>
        <taxon>Streptomycetaceae</taxon>
        <taxon>Streptomyces</taxon>
    </lineage>
</organism>
<evidence type="ECO:0000256" key="7">
    <source>
        <dbReference type="SAM" id="MobiDB-lite"/>
    </source>
</evidence>
<dbReference type="GO" id="GO:0015297">
    <property type="term" value="F:antiporter activity"/>
    <property type="evidence" value="ECO:0007669"/>
    <property type="project" value="InterPro"/>
</dbReference>
<comment type="subcellular location">
    <subcellularLocation>
        <location evidence="1">Membrane</location>
        <topology evidence="1">Multi-pass membrane protein</topology>
    </subcellularLocation>
</comment>
<sequence length="441" mass="45276">MKDSPPEAAVLADIALVLLVGAALGPLRRRLRQPVVVAEIAAGVALGPSVLGLLPGDPTEALFPPEVRSRLAAVAQVGIVLLLFSAGRELDFRALRGRGRAVLALTAGSLAVPFALAVALTPALLAARPGTAGSTSSPLLLAPFLGVVLSVGALSVLVRIVRENRLTSSPVGVMATACGALTEVAAWCAMVALLTAARGLSTRHLFLTLALLAAYALVMAFVVRPALRACLGRRRPPGDRSAVPVLVVGSGVFLSSWCTSLIGVHAVIGAFAFGLAMPRDLGPGASRATEDPLHHTGTLLTPVFFALAGLTVDLTGLGWHGVLAVAVFLTVAWGGKFAGAALTARLLRLPRRDAATLGALVNTKGLSEIVMLSLGRDAGLVDDRLFTALLLTALLSTVLVNPVVRRLAAEAPPPPAVPDALVPGQADGHRPALRMTDEPRA</sequence>
<evidence type="ECO:0000256" key="3">
    <source>
        <dbReference type="ARBA" id="ARBA00022692"/>
    </source>
</evidence>
<dbReference type="GO" id="GO:0016020">
    <property type="term" value="C:membrane"/>
    <property type="evidence" value="ECO:0007669"/>
    <property type="project" value="UniProtKB-SubCell"/>
</dbReference>
<feature type="compositionally biased region" description="Basic and acidic residues" evidence="7">
    <location>
        <begin position="427"/>
        <end position="441"/>
    </location>
</feature>
<dbReference type="GO" id="GO:0012505">
    <property type="term" value="C:endomembrane system"/>
    <property type="evidence" value="ECO:0007669"/>
    <property type="project" value="TreeGrafter"/>
</dbReference>
<dbReference type="Proteomes" id="UP000037288">
    <property type="component" value="Unassembled WGS sequence"/>
</dbReference>
<feature type="transmembrane region" description="Helical" evidence="8">
    <location>
        <begin position="243"/>
        <end position="276"/>
    </location>
</feature>
<dbReference type="InterPro" id="IPR038770">
    <property type="entry name" value="Na+/solute_symporter_sf"/>
</dbReference>
<evidence type="ECO:0000256" key="8">
    <source>
        <dbReference type="SAM" id="Phobius"/>
    </source>
</evidence>
<dbReference type="EMBL" id="LFXA01000003">
    <property type="protein sequence ID" value="KNB53150.1"/>
    <property type="molecule type" value="Genomic_DNA"/>
</dbReference>